<gene>
    <name evidence="3" type="ORF">Vbra_11355</name>
</gene>
<sequence>MVARGVVLKITFDEWSHCGGKCVSNAELALCTLLCSPYNTIGSPNTTLDLLLSRSFCNRLDNSCRAIHARAVPRPSCSLTFLLNLLDKALGGLSNTLAIRLQSSPDDAFLPFSSLLDTATQFCDPLASSAGHHRLWHWVMRRYGSGRHSFVLWLAWTAGSVVITFAAVALIAYGLALLKTHKSLLSLKCLPPFLAPAARAACNHNVPDASQAESACEEAPQEGKPIYIQGDLLSSSSPTRCSPRADEATDSHSVSAHSHRSVADRTAAVAARTGALTGNIDDRASERECVAIERGAEDVCRL</sequence>
<evidence type="ECO:0000313" key="4">
    <source>
        <dbReference type="Proteomes" id="UP000041254"/>
    </source>
</evidence>
<evidence type="ECO:0000256" key="2">
    <source>
        <dbReference type="SAM" id="Phobius"/>
    </source>
</evidence>
<dbReference type="VEuPathDB" id="CryptoDB:Vbra_11355"/>
<name>A0A0G4EDC6_VITBC</name>
<feature type="region of interest" description="Disordered" evidence="1">
    <location>
        <begin position="234"/>
        <end position="265"/>
    </location>
</feature>
<protein>
    <submittedName>
        <fullName evidence="3">Uncharacterized protein</fullName>
    </submittedName>
</protein>
<keyword evidence="2" id="KW-0472">Membrane</keyword>
<feature type="transmembrane region" description="Helical" evidence="2">
    <location>
        <begin position="150"/>
        <end position="178"/>
    </location>
</feature>
<organism evidence="3 4">
    <name type="scientific">Vitrella brassicaformis (strain CCMP3155)</name>
    <dbReference type="NCBI Taxonomy" id="1169540"/>
    <lineage>
        <taxon>Eukaryota</taxon>
        <taxon>Sar</taxon>
        <taxon>Alveolata</taxon>
        <taxon>Colpodellida</taxon>
        <taxon>Vitrellaceae</taxon>
        <taxon>Vitrella</taxon>
    </lineage>
</organism>
<dbReference type="InParanoid" id="A0A0G4EDC6"/>
<dbReference type="EMBL" id="CDMY01000185">
    <property type="protein sequence ID" value="CEL93700.1"/>
    <property type="molecule type" value="Genomic_DNA"/>
</dbReference>
<accession>A0A0G4EDC6</accession>
<keyword evidence="4" id="KW-1185">Reference proteome</keyword>
<evidence type="ECO:0000313" key="3">
    <source>
        <dbReference type="EMBL" id="CEL93700.1"/>
    </source>
</evidence>
<evidence type="ECO:0000256" key="1">
    <source>
        <dbReference type="SAM" id="MobiDB-lite"/>
    </source>
</evidence>
<dbReference type="AlphaFoldDB" id="A0A0G4EDC6"/>
<dbReference type="Proteomes" id="UP000041254">
    <property type="component" value="Unassembled WGS sequence"/>
</dbReference>
<reference evidence="3 4" key="1">
    <citation type="submission" date="2014-11" db="EMBL/GenBank/DDBJ databases">
        <authorList>
            <person name="Zhu J."/>
            <person name="Qi W."/>
            <person name="Song R."/>
        </authorList>
    </citation>
    <scope>NUCLEOTIDE SEQUENCE [LARGE SCALE GENOMIC DNA]</scope>
</reference>
<proteinExistence type="predicted"/>
<keyword evidence="2" id="KW-0812">Transmembrane</keyword>
<keyword evidence="2" id="KW-1133">Transmembrane helix</keyword>